<dbReference type="OrthoDB" id="3543178at2"/>
<dbReference type="RefSeq" id="WP_055704495.1">
    <property type="nucleotide sequence ID" value="NZ_JBPJFI010000001.1"/>
</dbReference>
<dbReference type="SUPFAM" id="SSF56112">
    <property type="entry name" value="Protein kinase-like (PK-like)"/>
    <property type="match status" value="1"/>
</dbReference>
<dbReference type="EMBL" id="VFNX01000001">
    <property type="protein sequence ID" value="TQK98418.1"/>
    <property type="molecule type" value="Genomic_DNA"/>
</dbReference>
<organism evidence="1 2">
    <name type="scientific">Streptomyces puniciscabiei</name>
    <dbReference type="NCBI Taxonomy" id="164348"/>
    <lineage>
        <taxon>Bacteria</taxon>
        <taxon>Bacillati</taxon>
        <taxon>Actinomycetota</taxon>
        <taxon>Actinomycetes</taxon>
        <taxon>Kitasatosporales</taxon>
        <taxon>Streptomycetaceae</taxon>
        <taxon>Streptomyces</taxon>
    </lineage>
</organism>
<evidence type="ECO:0008006" key="3">
    <source>
        <dbReference type="Google" id="ProtNLM"/>
    </source>
</evidence>
<dbReference type="Proteomes" id="UP000318103">
    <property type="component" value="Unassembled WGS sequence"/>
</dbReference>
<dbReference type="InterPro" id="IPR011009">
    <property type="entry name" value="Kinase-like_dom_sf"/>
</dbReference>
<protein>
    <recommendedName>
        <fullName evidence="3">Phosphotransferase family enzyme</fullName>
    </recommendedName>
</protein>
<dbReference type="AlphaFoldDB" id="A0A542UH64"/>
<accession>A0A542UH64</accession>
<comment type="caution">
    <text evidence="1">The sequence shown here is derived from an EMBL/GenBank/DDBJ whole genome shotgun (WGS) entry which is preliminary data.</text>
</comment>
<evidence type="ECO:0000313" key="1">
    <source>
        <dbReference type="EMBL" id="TQK98418.1"/>
    </source>
</evidence>
<keyword evidence="2" id="KW-1185">Reference proteome</keyword>
<gene>
    <name evidence="1" type="ORF">FB563_3444</name>
</gene>
<proteinExistence type="predicted"/>
<reference evidence="1 2" key="1">
    <citation type="submission" date="2019-06" db="EMBL/GenBank/DDBJ databases">
        <title>Sequencing the genomes of 1000 actinobacteria strains.</title>
        <authorList>
            <person name="Klenk H.-P."/>
        </authorList>
    </citation>
    <scope>NUCLEOTIDE SEQUENCE [LARGE SCALE GENOMIC DNA]</scope>
    <source>
        <strain evidence="1 2">DSM 41929</strain>
    </source>
</reference>
<sequence>MTGRGSTLVGAHTVADFGTDLLHTTVRSIPGGYEWRRAPGTAAPAPFRRPSDELLDLLVQPGDEALARWAPAAADGPARIYRVHGRESVANRLLTSGPQPELADPLRGFGALLRGLHDAGPVHTAALAPQPPRGLDRLNTWLGGRAPVARAAWVAAELRARLGEDRWSKILGWTEQLNEDTAVTLVHGAPGLGSLVTNTAGRPAELLVGEDLAVAPWYFDLGWAVGEIVELRWQLGGEQENWQLLLEALFEGYGRELGTHWAATAAIRILLHVHDIAAYVGWHTMGFEHYAGFLIFLIDL</sequence>
<evidence type="ECO:0000313" key="2">
    <source>
        <dbReference type="Proteomes" id="UP000318103"/>
    </source>
</evidence>
<name>A0A542UH64_9ACTN</name>